<dbReference type="RefSeq" id="XP_056039936.1">
    <property type="nucleotide sequence ID" value="XM_056191096.1"/>
</dbReference>
<dbReference type="EMBL" id="JARPMG010000015">
    <property type="protein sequence ID" value="KAJ8096486.1"/>
    <property type="molecule type" value="Genomic_DNA"/>
</dbReference>
<organism evidence="2 3">
    <name type="scientific">Lipomyces tetrasporus</name>
    <dbReference type="NCBI Taxonomy" id="54092"/>
    <lineage>
        <taxon>Eukaryota</taxon>
        <taxon>Fungi</taxon>
        <taxon>Dikarya</taxon>
        <taxon>Ascomycota</taxon>
        <taxon>Saccharomycotina</taxon>
        <taxon>Lipomycetes</taxon>
        <taxon>Lipomycetales</taxon>
        <taxon>Lipomycetaceae</taxon>
        <taxon>Lipomyces</taxon>
    </lineage>
</organism>
<sequence length="199" mass="21416">MPKIGSQCYCRSTCAAREHRRAYVPGRGYHVSVSAYRAHRLTNRVLSGDSNTPFTSQITAPTSQPHDAKISASQHQDSQHSLNDSTAEDDKYSESGASTSFVTSNEDRDGSIDDDNFVSGEVTEDGDELSTTALAYGGNDSRTALDELDCGGVFDTYVGESNGGGDYSNNYNDNDHYAMSDNCMAGLAEPCNYLANNSC</sequence>
<gene>
    <name evidence="2" type="ORF">POJ06DRAFT_47529</name>
</gene>
<evidence type="ECO:0000313" key="2">
    <source>
        <dbReference type="EMBL" id="KAJ8096486.1"/>
    </source>
</evidence>
<dbReference type="GeneID" id="80886262"/>
<keyword evidence="3" id="KW-1185">Reference proteome</keyword>
<evidence type="ECO:0000256" key="1">
    <source>
        <dbReference type="SAM" id="MobiDB-lite"/>
    </source>
</evidence>
<feature type="compositionally biased region" description="Polar residues" evidence="1">
    <location>
        <begin position="95"/>
        <end position="104"/>
    </location>
</feature>
<comment type="caution">
    <text evidence="2">The sequence shown here is derived from an EMBL/GenBank/DDBJ whole genome shotgun (WGS) entry which is preliminary data.</text>
</comment>
<protein>
    <submittedName>
        <fullName evidence="2">Uncharacterized protein</fullName>
    </submittedName>
</protein>
<reference evidence="2" key="1">
    <citation type="submission" date="2023-03" db="EMBL/GenBank/DDBJ databases">
        <title>Near-Complete genome sequence of Lipomyces tetrasporous NRRL Y-64009, an oleaginous yeast capable of growing on lignocellulosic hydrolysates.</title>
        <authorList>
            <consortium name="Lawrence Berkeley National Laboratory"/>
            <person name="Jagtap S.S."/>
            <person name="Liu J.-J."/>
            <person name="Walukiewicz H.E."/>
            <person name="Pangilinan J."/>
            <person name="Lipzen A."/>
            <person name="Ahrendt S."/>
            <person name="Koriabine M."/>
            <person name="Cobaugh K."/>
            <person name="Salamov A."/>
            <person name="Yoshinaga Y."/>
            <person name="Ng V."/>
            <person name="Daum C."/>
            <person name="Grigoriev I.V."/>
            <person name="Slininger P.J."/>
            <person name="Dien B.S."/>
            <person name="Jin Y.-S."/>
            <person name="Rao C.V."/>
        </authorList>
    </citation>
    <scope>NUCLEOTIDE SEQUENCE</scope>
    <source>
        <strain evidence="2">NRRL Y-64009</strain>
    </source>
</reference>
<name>A0AAD7QKF7_9ASCO</name>
<feature type="compositionally biased region" description="Polar residues" evidence="1">
    <location>
        <begin position="44"/>
        <end position="85"/>
    </location>
</feature>
<feature type="compositionally biased region" description="Acidic residues" evidence="1">
    <location>
        <begin position="112"/>
        <end position="126"/>
    </location>
</feature>
<dbReference type="AlphaFoldDB" id="A0AAD7QKF7"/>
<proteinExistence type="predicted"/>
<feature type="region of interest" description="Disordered" evidence="1">
    <location>
        <begin position="44"/>
        <end position="126"/>
    </location>
</feature>
<evidence type="ECO:0000313" key="3">
    <source>
        <dbReference type="Proteomes" id="UP001217417"/>
    </source>
</evidence>
<dbReference type="Proteomes" id="UP001217417">
    <property type="component" value="Unassembled WGS sequence"/>
</dbReference>
<accession>A0AAD7QKF7</accession>